<evidence type="ECO:0000256" key="8">
    <source>
        <dbReference type="SAM" id="Phobius"/>
    </source>
</evidence>
<gene>
    <name evidence="9" type="ORF">PGUG_04498</name>
</gene>
<evidence type="ECO:0000256" key="2">
    <source>
        <dbReference type="ARBA" id="ARBA00006434"/>
    </source>
</evidence>
<keyword evidence="6 8" id="KW-0472">Membrane</keyword>
<dbReference type="EMBL" id="CH408159">
    <property type="protein sequence ID" value="EDK40400.2"/>
    <property type="molecule type" value="Genomic_DNA"/>
</dbReference>
<dbReference type="GO" id="GO:0005886">
    <property type="term" value="C:plasma membrane"/>
    <property type="evidence" value="ECO:0007669"/>
    <property type="project" value="TreeGrafter"/>
</dbReference>
<dbReference type="eggNOG" id="KOG2348">
    <property type="taxonomic scope" value="Eukaryota"/>
</dbReference>
<keyword evidence="5 8" id="KW-1133">Transmembrane helix</keyword>
<accession>A5DMJ7</accession>
<evidence type="ECO:0000256" key="5">
    <source>
        <dbReference type="ARBA" id="ARBA00022989"/>
    </source>
</evidence>
<evidence type="ECO:0000313" key="10">
    <source>
        <dbReference type="Proteomes" id="UP000001997"/>
    </source>
</evidence>
<dbReference type="RefSeq" id="XP_001483769.2">
    <property type="nucleotide sequence ID" value="XM_001483719.1"/>
</dbReference>
<dbReference type="STRING" id="294746.A5DMJ7"/>
<keyword evidence="10" id="KW-1185">Reference proteome</keyword>
<dbReference type="PROSITE" id="PS50283">
    <property type="entry name" value="NA_SOLUT_SYMP_3"/>
    <property type="match status" value="1"/>
</dbReference>
<dbReference type="InterPro" id="IPR038377">
    <property type="entry name" value="Na/Glc_symporter_sf"/>
</dbReference>
<protein>
    <submittedName>
        <fullName evidence="9">Uncharacterized protein</fullName>
    </submittedName>
</protein>
<dbReference type="KEGG" id="pgu:PGUG_04498"/>
<sequence>MGLEHAKIFGESVGYGMVVGVGFAFAVIMVGVTKLLSVFFNEIQDSEMLMTAKRSIKTGLIASAVISSWTIGSTLLLSCTAAYSNGISSAYWYGAGACVQIIFFSMLALEIKKKAPNCHTYQEVVRTRYGAPTHIVSIVYSVIQMVCYTTNLLINGSSIFSAITGMNRDAAIVLFPIGVIIYTLMGGIKATFPYRSDSHRHFISSCACISIQSLCNSATSWAPSVPCGIFWWKLSKGGLSSGMLWGAC</sequence>
<dbReference type="Proteomes" id="UP000001997">
    <property type="component" value="Unassembled WGS sequence"/>
</dbReference>
<evidence type="ECO:0000256" key="4">
    <source>
        <dbReference type="ARBA" id="ARBA00022692"/>
    </source>
</evidence>
<evidence type="ECO:0000256" key="3">
    <source>
        <dbReference type="ARBA" id="ARBA00022448"/>
    </source>
</evidence>
<dbReference type="InterPro" id="IPR001734">
    <property type="entry name" value="Na/solute_symporter"/>
</dbReference>
<dbReference type="Gene3D" id="1.20.1730.10">
    <property type="entry name" value="Sodium/glucose cotransporter"/>
    <property type="match status" value="1"/>
</dbReference>
<dbReference type="InterPro" id="IPR031155">
    <property type="entry name" value="DUR"/>
</dbReference>
<keyword evidence="4 8" id="KW-0812">Transmembrane</keyword>
<evidence type="ECO:0000256" key="6">
    <source>
        <dbReference type="ARBA" id="ARBA00023136"/>
    </source>
</evidence>
<dbReference type="Pfam" id="PF00474">
    <property type="entry name" value="SSF"/>
    <property type="match status" value="1"/>
</dbReference>
<proteinExistence type="inferred from homology"/>
<feature type="transmembrane region" description="Helical" evidence="8">
    <location>
        <begin position="171"/>
        <end position="192"/>
    </location>
</feature>
<name>A5DMJ7_PICGU</name>
<dbReference type="PANTHER" id="PTHR46154:SF4">
    <property type="entry name" value="UREA ACTIVE TRANSPORTER"/>
    <property type="match status" value="1"/>
</dbReference>
<dbReference type="GO" id="GO:0015204">
    <property type="term" value="F:urea transmembrane transporter activity"/>
    <property type="evidence" value="ECO:0007669"/>
    <property type="project" value="InterPro"/>
</dbReference>
<dbReference type="InParanoid" id="A5DMJ7"/>
<organism evidence="9 10">
    <name type="scientific">Meyerozyma guilliermondii (strain ATCC 6260 / CBS 566 / DSM 6381 / JCM 1539 / NBRC 10279 / NRRL Y-324)</name>
    <name type="common">Yeast</name>
    <name type="synonym">Candida guilliermondii</name>
    <dbReference type="NCBI Taxonomy" id="294746"/>
    <lineage>
        <taxon>Eukaryota</taxon>
        <taxon>Fungi</taxon>
        <taxon>Dikarya</taxon>
        <taxon>Ascomycota</taxon>
        <taxon>Saccharomycotina</taxon>
        <taxon>Pichiomycetes</taxon>
        <taxon>Debaryomycetaceae</taxon>
        <taxon>Meyerozyma</taxon>
    </lineage>
</organism>
<comment type="similarity">
    <text evidence="2 7">Belongs to the sodium:solute symporter (SSF) (TC 2.A.21) family.</text>
</comment>
<evidence type="ECO:0000313" key="9">
    <source>
        <dbReference type="EMBL" id="EDK40400.2"/>
    </source>
</evidence>
<evidence type="ECO:0000256" key="1">
    <source>
        <dbReference type="ARBA" id="ARBA00004141"/>
    </source>
</evidence>
<dbReference type="OMA" id="SCACISI"/>
<feature type="transmembrane region" description="Helical" evidence="8">
    <location>
        <begin position="12"/>
        <end position="40"/>
    </location>
</feature>
<dbReference type="AlphaFoldDB" id="A5DMJ7"/>
<dbReference type="PANTHER" id="PTHR46154">
    <property type="match status" value="1"/>
</dbReference>
<feature type="transmembrane region" description="Helical" evidence="8">
    <location>
        <begin position="90"/>
        <end position="109"/>
    </location>
</feature>
<keyword evidence="3" id="KW-0813">Transport</keyword>
<dbReference type="HOGENOM" id="CLU_1120499_0_0_1"/>
<dbReference type="VEuPathDB" id="FungiDB:PGUG_04498"/>
<dbReference type="GeneID" id="5125695"/>
<dbReference type="OrthoDB" id="6132759at2759"/>
<reference evidence="9 10" key="1">
    <citation type="journal article" date="2009" name="Nature">
        <title>Evolution of pathogenicity and sexual reproduction in eight Candida genomes.</title>
        <authorList>
            <person name="Butler G."/>
            <person name="Rasmussen M.D."/>
            <person name="Lin M.F."/>
            <person name="Santos M.A."/>
            <person name="Sakthikumar S."/>
            <person name="Munro C.A."/>
            <person name="Rheinbay E."/>
            <person name="Grabherr M."/>
            <person name="Forche A."/>
            <person name="Reedy J.L."/>
            <person name="Agrafioti I."/>
            <person name="Arnaud M.B."/>
            <person name="Bates S."/>
            <person name="Brown A.J."/>
            <person name="Brunke S."/>
            <person name="Costanzo M.C."/>
            <person name="Fitzpatrick D.A."/>
            <person name="de Groot P.W."/>
            <person name="Harris D."/>
            <person name="Hoyer L.L."/>
            <person name="Hube B."/>
            <person name="Klis F.M."/>
            <person name="Kodira C."/>
            <person name="Lennard N."/>
            <person name="Logue M.E."/>
            <person name="Martin R."/>
            <person name="Neiman A.M."/>
            <person name="Nikolaou E."/>
            <person name="Quail M.A."/>
            <person name="Quinn J."/>
            <person name="Santos M.C."/>
            <person name="Schmitzberger F.F."/>
            <person name="Sherlock G."/>
            <person name="Shah P."/>
            <person name="Silverstein K.A."/>
            <person name="Skrzypek M.S."/>
            <person name="Soll D."/>
            <person name="Staggs R."/>
            <person name="Stansfield I."/>
            <person name="Stumpf M.P."/>
            <person name="Sudbery P.E."/>
            <person name="Srikantha T."/>
            <person name="Zeng Q."/>
            <person name="Berman J."/>
            <person name="Berriman M."/>
            <person name="Heitman J."/>
            <person name="Gow N.A."/>
            <person name="Lorenz M.C."/>
            <person name="Birren B.W."/>
            <person name="Kellis M."/>
            <person name="Cuomo C.A."/>
        </authorList>
    </citation>
    <scope>NUCLEOTIDE SEQUENCE [LARGE SCALE GENOMIC DNA]</scope>
    <source>
        <strain evidence="10">ATCC 6260 / CBS 566 / DSM 6381 / JCM 1539 / NBRC 10279 / NRRL Y-324</strain>
    </source>
</reference>
<evidence type="ECO:0000256" key="7">
    <source>
        <dbReference type="RuleBase" id="RU362091"/>
    </source>
</evidence>
<feature type="transmembrane region" description="Helical" evidence="8">
    <location>
        <begin position="60"/>
        <end position="84"/>
    </location>
</feature>
<comment type="subcellular location">
    <subcellularLocation>
        <location evidence="1">Membrane</location>
        <topology evidence="1">Multi-pass membrane protein</topology>
    </subcellularLocation>
</comment>
<feature type="transmembrane region" description="Helical" evidence="8">
    <location>
        <begin position="129"/>
        <end position="151"/>
    </location>
</feature>